<dbReference type="EMBL" id="MU001635">
    <property type="protein sequence ID" value="KAF2483588.1"/>
    <property type="molecule type" value="Genomic_DNA"/>
</dbReference>
<evidence type="ECO:0000256" key="5">
    <source>
        <dbReference type="ARBA" id="ARBA00022781"/>
    </source>
</evidence>
<accession>A0A6A6PU09</accession>
<dbReference type="GO" id="GO:0031966">
    <property type="term" value="C:mitochondrial membrane"/>
    <property type="evidence" value="ECO:0007669"/>
    <property type="project" value="UniProtKB-SubCell"/>
</dbReference>
<keyword evidence="6" id="KW-0406">Ion transport</keyword>
<dbReference type="GO" id="GO:0015986">
    <property type="term" value="P:proton motive force-driven ATP synthesis"/>
    <property type="evidence" value="ECO:0007669"/>
    <property type="project" value="InterPro"/>
</dbReference>
<keyword evidence="3" id="KW-0813">Transport</keyword>
<dbReference type="InterPro" id="IPR006808">
    <property type="entry name" value="ATP_synth_F0_gsu_mt"/>
</dbReference>
<sequence>MSSAVLSRSALRQTRTVLQRRWQSSTTESAKEAVSEKAAQAKEGASQAVSKAQSGLSRVTSSAGNVMGSAGQAISGIGGRTGRLIGYVQGLIPPTLYYARVGGELAKIIYRGRSMQPPTVETFQGYLRPVTNAIRNPSSLQKVAGAADSQNFLSRVRNLDGDTLVGAGIVAAEVLGFFCIGEMIGRFKVVGYRGGNGGHGEHH</sequence>
<gene>
    <name evidence="10" type="ORF">BDY17DRAFT_297669</name>
</gene>
<evidence type="ECO:0000256" key="1">
    <source>
        <dbReference type="ARBA" id="ARBA00004325"/>
    </source>
</evidence>
<dbReference type="RefSeq" id="XP_033590158.1">
    <property type="nucleotide sequence ID" value="XM_033733629.1"/>
</dbReference>
<organism evidence="10 11">
    <name type="scientific">Neohortaea acidophila</name>
    <dbReference type="NCBI Taxonomy" id="245834"/>
    <lineage>
        <taxon>Eukaryota</taxon>
        <taxon>Fungi</taxon>
        <taxon>Dikarya</taxon>
        <taxon>Ascomycota</taxon>
        <taxon>Pezizomycotina</taxon>
        <taxon>Dothideomycetes</taxon>
        <taxon>Dothideomycetidae</taxon>
        <taxon>Mycosphaerellales</taxon>
        <taxon>Teratosphaeriaceae</taxon>
        <taxon>Neohortaea</taxon>
    </lineage>
</organism>
<evidence type="ECO:0000256" key="3">
    <source>
        <dbReference type="ARBA" id="ARBA00022448"/>
    </source>
</evidence>
<comment type="subcellular location">
    <subcellularLocation>
        <location evidence="1">Mitochondrion membrane</location>
    </subcellularLocation>
</comment>
<dbReference type="Proteomes" id="UP000799767">
    <property type="component" value="Unassembled WGS sequence"/>
</dbReference>
<keyword evidence="4" id="KW-0138">CF(0)</keyword>
<dbReference type="OrthoDB" id="437at2759"/>
<keyword evidence="9" id="KW-0066">ATP synthesis</keyword>
<reference evidence="10" key="1">
    <citation type="journal article" date="2020" name="Stud. Mycol.">
        <title>101 Dothideomycetes genomes: a test case for predicting lifestyles and emergence of pathogens.</title>
        <authorList>
            <person name="Haridas S."/>
            <person name="Albert R."/>
            <person name="Binder M."/>
            <person name="Bloem J."/>
            <person name="Labutti K."/>
            <person name="Salamov A."/>
            <person name="Andreopoulos B."/>
            <person name="Baker S."/>
            <person name="Barry K."/>
            <person name="Bills G."/>
            <person name="Bluhm B."/>
            <person name="Cannon C."/>
            <person name="Castanera R."/>
            <person name="Culley D."/>
            <person name="Daum C."/>
            <person name="Ezra D."/>
            <person name="Gonzalez J."/>
            <person name="Henrissat B."/>
            <person name="Kuo A."/>
            <person name="Liang C."/>
            <person name="Lipzen A."/>
            <person name="Lutzoni F."/>
            <person name="Magnuson J."/>
            <person name="Mondo S."/>
            <person name="Nolan M."/>
            <person name="Ohm R."/>
            <person name="Pangilinan J."/>
            <person name="Park H.-J."/>
            <person name="Ramirez L."/>
            <person name="Alfaro M."/>
            <person name="Sun H."/>
            <person name="Tritt A."/>
            <person name="Yoshinaga Y."/>
            <person name="Zwiers L.-H."/>
            <person name="Turgeon B."/>
            <person name="Goodwin S."/>
            <person name="Spatafora J."/>
            <person name="Crous P."/>
            <person name="Grigoriev I."/>
        </authorList>
    </citation>
    <scope>NUCLEOTIDE SEQUENCE</scope>
    <source>
        <strain evidence="10">CBS 113389</strain>
    </source>
</reference>
<protein>
    <submittedName>
        <fullName evidence="10">Mitochondrial ATP synthase g subunit-domain-containing protein</fullName>
    </submittedName>
</protein>
<evidence type="ECO:0000313" key="11">
    <source>
        <dbReference type="Proteomes" id="UP000799767"/>
    </source>
</evidence>
<dbReference type="GeneID" id="54474631"/>
<keyword evidence="7" id="KW-0496">Mitochondrion</keyword>
<dbReference type="PANTHER" id="PTHR12386">
    <property type="entry name" value="ATP SYNTHASE SUBUNIT"/>
    <property type="match status" value="1"/>
</dbReference>
<dbReference type="AlphaFoldDB" id="A0A6A6PU09"/>
<proteinExistence type="inferred from homology"/>
<comment type="similarity">
    <text evidence="2">Belongs to the ATPase g subunit family.</text>
</comment>
<evidence type="ECO:0000256" key="9">
    <source>
        <dbReference type="ARBA" id="ARBA00023310"/>
    </source>
</evidence>
<keyword evidence="11" id="KW-1185">Reference proteome</keyword>
<keyword evidence="5" id="KW-0375">Hydrogen ion transport</keyword>
<name>A0A6A6PU09_9PEZI</name>
<keyword evidence="8" id="KW-0472">Membrane</keyword>
<dbReference type="GO" id="GO:0015078">
    <property type="term" value="F:proton transmembrane transporter activity"/>
    <property type="evidence" value="ECO:0007669"/>
    <property type="project" value="InterPro"/>
</dbReference>
<dbReference type="Pfam" id="PF04718">
    <property type="entry name" value="ATP-synt_G"/>
    <property type="match status" value="1"/>
</dbReference>
<evidence type="ECO:0000256" key="4">
    <source>
        <dbReference type="ARBA" id="ARBA00022547"/>
    </source>
</evidence>
<evidence type="ECO:0000256" key="6">
    <source>
        <dbReference type="ARBA" id="ARBA00023065"/>
    </source>
</evidence>
<evidence type="ECO:0000256" key="8">
    <source>
        <dbReference type="ARBA" id="ARBA00023136"/>
    </source>
</evidence>
<evidence type="ECO:0000313" key="10">
    <source>
        <dbReference type="EMBL" id="KAF2483588.1"/>
    </source>
</evidence>
<dbReference type="GO" id="GO:0045259">
    <property type="term" value="C:proton-transporting ATP synthase complex"/>
    <property type="evidence" value="ECO:0007669"/>
    <property type="project" value="UniProtKB-KW"/>
</dbReference>
<evidence type="ECO:0000256" key="2">
    <source>
        <dbReference type="ARBA" id="ARBA00005699"/>
    </source>
</evidence>
<evidence type="ECO:0000256" key="7">
    <source>
        <dbReference type="ARBA" id="ARBA00023128"/>
    </source>
</evidence>